<accession>A0AAD8LHX5</accession>
<evidence type="ECO:0000313" key="2">
    <source>
        <dbReference type="Proteomes" id="UP001230268"/>
    </source>
</evidence>
<evidence type="ECO:0000313" key="1">
    <source>
        <dbReference type="EMBL" id="KAK1441907.1"/>
    </source>
</evidence>
<gene>
    <name evidence="1" type="ORF">BgAZ_502390</name>
</gene>
<sequence length="172" mass="18943">MVLERHIAGAKLLIAKAFAPVKPSNVMCEELTAVADIPLVLMSPSKLAFMPSYSSRIISTVLTFVRKDHDFPLKDLDDCSQCYIAGDPTGCVRVNFPNANKVPPKLEGQSYIAFDIAVVTIKGKLYLQVLEGSRMIILSKAPDSQVFLDNDISMHLTCGIEQIRSEIDVPYV</sequence>
<keyword evidence="2" id="KW-1185">Reference proteome</keyword>
<dbReference type="EMBL" id="JAVEPI010000005">
    <property type="protein sequence ID" value="KAK1441907.1"/>
    <property type="molecule type" value="Genomic_DNA"/>
</dbReference>
<name>A0AAD8LHX5_BABGI</name>
<organism evidence="1 2">
    <name type="scientific">Babesia gibsoni</name>
    <dbReference type="NCBI Taxonomy" id="33632"/>
    <lineage>
        <taxon>Eukaryota</taxon>
        <taxon>Sar</taxon>
        <taxon>Alveolata</taxon>
        <taxon>Apicomplexa</taxon>
        <taxon>Aconoidasida</taxon>
        <taxon>Piroplasmida</taxon>
        <taxon>Babesiidae</taxon>
        <taxon>Babesia</taxon>
    </lineage>
</organism>
<reference evidence="1" key="1">
    <citation type="submission" date="2023-08" db="EMBL/GenBank/DDBJ databases">
        <title>Draft sequence of the Babesia gibsoni genome.</title>
        <authorList>
            <person name="Yamagishi J.Y."/>
            <person name="Xuan X.X."/>
        </authorList>
    </citation>
    <scope>NUCLEOTIDE SEQUENCE</scope>
    <source>
        <strain evidence="1">Azabu</strain>
    </source>
</reference>
<dbReference type="Proteomes" id="UP001230268">
    <property type="component" value="Unassembled WGS sequence"/>
</dbReference>
<comment type="caution">
    <text evidence="1">The sequence shown here is derived from an EMBL/GenBank/DDBJ whole genome shotgun (WGS) entry which is preliminary data.</text>
</comment>
<protein>
    <submittedName>
        <fullName evidence="1">Uncharacterized protein</fullName>
    </submittedName>
</protein>
<dbReference type="AlphaFoldDB" id="A0AAD8LHX5"/>
<proteinExistence type="predicted"/>